<name>A0ABP5IVA2_9ACTN</name>
<organism evidence="2 3">
    <name type="scientific">Streptomyces albiaxialis</name>
    <dbReference type="NCBI Taxonomy" id="329523"/>
    <lineage>
        <taxon>Bacteria</taxon>
        <taxon>Bacillati</taxon>
        <taxon>Actinomycetota</taxon>
        <taxon>Actinomycetes</taxon>
        <taxon>Kitasatosporales</taxon>
        <taxon>Streptomycetaceae</taxon>
        <taxon>Streptomyces</taxon>
    </lineage>
</organism>
<dbReference type="EMBL" id="BAAAPE010000032">
    <property type="protein sequence ID" value="GAA2104908.1"/>
    <property type="molecule type" value="Genomic_DNA"/>
</dbReference>
<evidence type="ECO:0000313" key="2">
    <source>
        <dbReference type="EMBL" id="GAA2104908.1"/>
    </source>
</evidence>
<reference evidence="3" key="1">
    <citation type="journal article" date="2019" name="Int. J. Syst. Evol. Microbiol.">
        <title>The Global Catalogue of Microorganisms (GCM) 10K type strain sequencing project: providing services to taxonomists for standard genome sequencing and annotation.</title>
        <authorList>
            <consortium name="The Broad Institute Genomics Platform"/>
            <consortium name="The Broad Institute Genome Sequencing Center for Infectious Disease"/>
            <person name="Wu L."/>
            <person name="Ma J."/>
        </authorList>
    </citation>
    <scope>NUCLEOTIDE SEQUENCE [LARGE SCALE GENOMIC DNA]</scope>
    <source>
        <strain evidence="3">JCM 15478</strain>
    </source>
</reference>
<dbReference type="Proteomes" id="UP001500016">
    <property type="component" value="Unassembled WGS sequence"/>
</dbReference>
<comment type="caution">
    <text evidence="2">The sequence shown here is derived from an EMBL/GenBank/DDBJ whole genome shotgun (WGS) entry which is preliminary data.</text>
</comment>
<evidence type="ECO:0000313" key="3">
    <source>
        <dbReference type="Proteomes" id="UP001500016"/>
    </source>
</evidence>
<dbReference type="InterPro" id="IPR000871">
    <property type="entry name" value="Beta-lactam_class-A"/>
</dbReference>
<dbReference type="SUPFAM" id="SSF56601">
    <property type="entry name" value="beta-lactamase/transpeptidase-like"/>
    <property type="match status" value="1"/>
</dbReference>
<sequence length="259" mass="26573">MPADPAHTVRAALDGLPRGTSRTGRYAVAVKDLRTGDCVVHGSAGAYAAFDTASVVKVDVLAALLLQAQDQGAGLSEERRRLASAMIRDSDNAATDALWRAIGGADGLRAANARLGLTATTPGDGGRWGLTRTTAADQLTLLEAVFAGDADSSPLDRASRAYVRSLMASVRADQRWGVPAAGDAEDADDAALKNGWLPRTATGLWDVNSVGRIEAGGRAYLVTVLSDGQPSHRAGIDLVERVAKTAVGALGDGGAGKAS</sequence>
<keyword evidence="3" id="KW-1185">Reference proteome</keyword>
<dbReference type="InterPro" id="IPR012338">
    <property type="entry name" value="Beta-lactam/transpept-like"/>
</dbReference>
<gene>
    <name evidence="2" type="ORF">GCM10009801_80860</name>
</gene>
<dbReference type="PANTHER" id="PTHR35333:SF3">
    <property type="entry name" value="BETA-LACTAMASE-TYPE TRANSPEPTIDASE FOLD CONTAINING PROTEIN"/>
    <property type="match status" value="1"/>
</dbReference>
<accession>A0ABP5IVA2</accession>
<evidence type="ECO:0000259" key="1">
    <source>
        <dbReference type="Pfam" id="PF13354"/>
    </source>
</evidence>
<feature type="domain" description="Beta-lactamase class A catalytic" evidence="1">
    <location>
        <begin position="80"/>
        <end position="225"/>
    </location>
</feature>
<dbReference type="PANTHER" id="PTHR35333">
    <property type="entry name" value="BETA-LACTAMASE"/>
    <property type="match status" value="1"/>
</dbReference>
<dbReference type="InterPro" id="IPR045155">
    <property type="entry name" value="Beta-lactam_cat"/>
</dbReference>
<protein>
    <recommendedName>
        <fullName evidence="1">Beta-lactamase class A catalytic domain-containing protein</fullName>
    </recommendedName>
</protein>
<proteinExistence type="predicted"/>
<dbReference type="Gene3D" id="3.40.710.10">
    <property type="entry name" value="DD-peptidase/beta-lactamase superfamily"/>
    <property type="match status" value="1"/>
</dbReference>
<dbReference type="Pfam" id="PF13354">
    <property type="entry name" value="Beta-lactamase2"/>
    <property type="match status" value="1"/>
</dbReference>